<gene>
    <name evidence="2" type="ORF">GN958_ATG20055</name>
</gene>
<accession>A0A8S9TQK0</accession>
<organism evidence="2 3">
    <name type="scientific">Phytophthora infestans</name>
    <name type="common">Potato late blight agent</name>
    <name type="synonym">Botrytis infestans</name>
    <dbReference type="NCBI Taxonomy" id="4787"/>
    <lineage>
        <taxon>Eukaryota</taxon>
        <taxon>Sar</taxon>
        <taxon>Stramenopiles</taxon>
        <taxon>Oomycota</taxon>
        <taxon>Peronosporomycetes</taxon>
        <taxon>Peronosporales</taxon>
        <taxon>Peronosporaceae</taxon>
        <taxon>Phytophthora</taxon>
    </lineage>
</organism>
<dbReference type="EMBL" id="JAACNO010002805">
    <property type="protein sequence ID" value="KAF4130750.1"/>
    <property type="molecule type" value="Genomic_DNA"/>
</dbReference>
<name>A0A8S9TQK0_PHYIN</name>
<evidence type="ECO:0008006" key="4">
    <source>
        <dbReference type="Google" id="ProtNLM"/>
    </source>
</evidence>
<dbReference type="Proteomes" id="UP000704712">
    <property type="component" value="Unassembled WGS sequence"/>
</dbReference>
<keyword evidence="1" id="KW-0472">Membrane</keyword>
<proteinExistence type="predicted"/>
<keyword evidence="1" id="KW-0812">Transmembrane</keyword>
<dbReference type="AlphaFoldDB" id="A0A8S9TQK0"/>
<sequence length="259" mass="28943">MQSSKSIATTLIILATDAFHVLLALRDIFHRSISIHTSDSSIDNVRYYLRALPEVLQKASQDKAANLSRRIRLYAPFPLPLSTRSKELMDEFIKTGQFANDTATNRRCSAKTTKRKSGVEPATLAPSKQSIPLFSALKEHQIVPTTPGVWQTKDFSLIPPSPSSPQLNYSEKVILEGLQTLFHSEYVLLAEYIEFMVPILYSLYLSVLFHLPIAVYYSHSASMTVDKLHDTVTNILIYAGIEFTSFGRVFTSVPVGICA</sequence>
<evidence type="ECO:0000256" key="1">
    <source>
        <dbReference type="SAM" id="Phobius"/>
    </source>
</evidence>
<feature type="transmembrane region" description="Helical" evidence="1">
    <location>
        <begin position="195"/>
        <end position="217"/>
    </location>
</feature>
<reference evidence="2" key="1">
    <citation type="submission" date="2020-03" db="EMBL/GenBank/DDBJ databases">
        <title>Hybrid Assembly of Korean Phytophthora infestans isolates.</title>
        <authorList>
            <person name="Prokchorchik M."/>
            <person name="Lee Y."/>
            <person name="Seo J."/>
            <person name="Cho J.-H."/>
            <person name="Park Y.-E."/>
            <person name="Jang D.-C."/>
            <person name="Im J.-S."/>
            <person name="Choi J.-G."/>
            <person name="Park H.-J."/>
            <person name="Lee G.-B."/>
            <person name="Lee Y.-G."/>
            <person name="Hong S.-Y."/>
            <person name="Cho K."/>
            <person name="Sohn K.H."/>
        </authorList>
    </citation>
    <scope>NUCLEOTIDE SEQUENCE</scope>
    <source>
        <strain evidence="2">KR_2_A2</strain>
    </source>
</reference>
<comment type="caution">
    <text evidence="2">The sequence shown here is derived from an EMBL/GenBank/DDBJ whole genome shotgun (WGS) entry which is preliminary data.</text>
</comment>
<protein>
    <recommendedName>
        <fullName evidence="4">Transmembrane protein</fullName>
    </recommendedName>
</protein>
<keyword evidence="1" id="KW-1133">Transmembrane helix</keyword>
<evidence type="ECO:0000313" key="2">
    <source>
        <dbReference type="EMBL" id="KAF4130750.1"/>
    </source>
</evidence>
<evidence type="ECO:0000313" key="3">
    <source>
        <dbReference type="Proteomes" id="UP000704712"/>
    </source>
</evidence>